<gene>
    <name evidence="1" type="ORF">ATK30_1794</name>
</gene>
<organism evidence="1 2">
    <name type="scientific">Amycolatopsis echigonensis</name>
    <dbReference type="NCBI Taxonomy" id="2576905"/>
    <lineage>
        <taxon>Bacteria</taxon>
        <taxon>Bacillati</taxon>
        <taxon>Actinomycetota</taxon>
        <taxon>Actinomycetes</taxon>
        <taxon>Pseudonocardiales</taxon>
        <taxon>Pseudonocardiaceae</taxon>
        <taxon>Amycolatopsis</taxon>
    </lineage>
</organism>
<keyword evidence="2" id="KW-1185">Reference proteome</keyword>
<sequence length="41" mass="4378">MAQLQVVCPARLRREKTVARGTPKLDCADGLGVLVKAGKMP</sequence>
<evidence type="ECO:0000313" key="1">
    <source>
        <dbReference type="EMBL" id="PKV91034.1"/>
    </source>
</evidence>
<comment type="caution">
    <text evidence="1">The sequence shown here is derived from an EMBL/GenBank/DDBJ whole genome shotgun (WGS) entry which is preliminary data.</text>
</comment>
<proteinExistence type="predicted"/>
<dbReference type="Proteomes" id="UP000233750">
    <property type="component" value="Unassembled WGS sequence"/>
</dbReference>
<accession>A0A2N3WAY1</accession>
<dbReference type="EMBL" id="PJMY01000003">
    <property type="protein sequence ID" value="PKV91034.1"/>
    <property type="molecule type" value="Genomic_DNA"/>
</dbReference>
<name>A0A2N3WAY1_9PSEU</name>
<reference evidence="1 2" key="1">
    <citation type="submission" date="2017-12" db="EMBL/GenBank/DDBJ databases">
        <title>Sequencing the genomes of 1000 Actinobacteria strains.</title>
        <authorList>
            <person name="Klenk H.-P."/>
        </authorList>
    </citation>
    <scope>NUCLEOTIDE SEQUENCE [LARGE SCALE GENOMIC DNA]</scope>
    <source>
        <strain evidence="1 2">DSM 45165</strain>
    </source>
</reference>
<dbReference type="AlphaFoldDB" id="A0A2N3WAY1"/>
<protein>
    <submittedName>
        <fullName evidence="1">Uncharacterized protein</fullName>
    </submittedName>
</protein>
<evidence type="ECO:0000313" key="2">
    <source>
        <dbReference type="Proteomes" id="UP000233750"/>
    </source>
</evidence>